<accession>A0A2P2QWR0</accession>
<reference evidence="1" key="1">
    <citation type="submission" date="2018-02" db="EMBL/GenBank/DDBJ databases">
        <title>Rhizophora mucronata_Transcriptome.</title>
        <authorList>
            <person name="Meera S.P."/>
            <person name="Sreeshan A."/>
            <person name="Augustine A."/>
        </authorList>
    </citation>
    <scope>NUCLEOTIDE SEQUENCE</scope>
    <source>
        <tissue evidence="1">Leaf</tissue>
    </source>
</reference>
<name>A0A2P2QWR0_RHIMU</name>
<protein>
    <submittedName>
        <fullName evidence="1">Uncharacterized protein</fullName>
    </submittedName>
</protein>
<sequence length="29" mass="3547">MWRSFYKPPSAFIKISYITRQAAIDQWNK</sequence>
<proteinExistence type="predicted"/>
<dbReference type="AlphaFoldDB" id="A0A2P2QWR0"/>
<dbReference type="EMBL" id="GGEC01090924">
    <property type="protein sequence ID" value="MBX71408.1"/>
    <property type="molecule type" value="Transcribed_RNA"/>
</dbReference>
<evidence type="ECO:0000313" key="1">
    <source>
        <dbReference type="EMBL" id="MBX71408.1"/>
    </source>
</evidence>
<organism evidence="1">
    <name type="scientific">Rhizophora mucronata</name>
    <name type="common">Asiatic mangrove</name>
    <dbReference type="NCBI Taxonomy" id="61149"/>
    <lineage>
        <taxon>Eukaryota</taxon>
        <taxon>Viridiplantae</taxon>
        <taxon>Streptophyta</taxon>
        <taxon>Embryophyta</taxon>
        <taxon>Tracheophyta</taxon>
        <taxon>Spermatophyta</taxon>
        <taxon>Magnoliopsida</taxon>
        <taxon>eudicotyledons</taxon>
        <taxon>Gunneridae</taxon>
        <taxon>Pentapetalae</taxon>
        <taxon>rosids</taxon>
        <taxon>fabids</taxon>
        <taxon>Malpighiales</taxon>
        <taxon>Rhizophoraceae</taxon>
        <taxon>Rhizophora</taxon>
    </lineage>
</organism>